<proteinExistence type="predicted"/>
<dbReference type="WBParaSite" id="mrna-Wban_07197">
    <property type="protein sequence ID" value="mrna-Wban_07197"/>
    <property type="gene ID" value="Wban_07197"/>
</dbReference>
<reference evidence="2" key="2">
    <citation type="journal article" date="2016" name="Mol. Ecol.">
        <title>Population genomics of the filarial nematode parasite Wuchereria bancrofti from mosquitoes.</title>
        <authorList>
            <person name="Small S.T."/>
            <person name="Reimer L.J."/>
            <person name="Tisch D.J."/>
            <person name="King C.L."/>
            <person name="Christensen B.M."/>
            <person name="Siba P.M."/>
            <person name="Kazura J.W."/>
            <person name="Serre D."/>
            <person name="Zimmerman P.A."/>
        </authorList>
    </citation>
    <scope>NUCLEOTIDE SEQUENCE</scope>
    <source>
        <strain evidence="2">pt0022</strain>
    </source>
</reference>
<feature type="compositionally biased region" description="Basic and acidic residues" evidence="1">
    <location>
        <begin position="23"/>
        <end position="34"/>
    </location>
</feature>
<protein>
    <submittedName>
        <fullName evidence="3">Uncharacterized protein</fullName>
    </submittedName>
</protein>
<accession>A0AAF5PYC9</accession>
<name>A0AAF5PYC9_WUCBA</name>
<organism evidence="2 3">
    <name type="scientific">Wuchereria bancrofti</name>
    <dbReference type="NCBI Taxonomy" id="6293"/>
    <lineage>
        <taxon>Eukaryota</taxon>
        <taxon>Metazoa</taxon>
        <taxon>Ecdysozoa</taxon>
        <taxon>Nematoda</taxon>
        <taxon>Chromadorea</taxon>
        <taxon>Rhabditida</taxon>
        <taxon>Spirurina</taxon>
        <taxon>Spiruromorpha</taxon>
        <taxon>Filarioidea</taxon>
        <taxon>Onchocercidae</taxon>
        <taxon>Wuchereria</taxon>
    </lineage>
</organism>
<evidence type="ECO:0000256" key="1">
    <source>
        <dbReference type="SAM" id="MobiDB-lite"/>
    </source>
</evidence>
<dbReference type="Proteomes" id="UP000093561">
    <property type="component" value="Unassembled WGS sequence"/>
</dbReference>
<reference evidence="2" key="1">
    <citation type="submission" date="2015-03" db="EMBL/GenBank/DDBJ databases">
        <title>Wuchereria bancrofti Genome Sequencing Papua New Guinea Strain.</title>
        <authorList>
            <person name="Small S.T."/>
            <person name="Serre D."/>
            <person name="Zimmerman P.A."/>
        </authorList>
    </citation>
    <scope>NUCLEOTIDE SEQUENCE [LARGE SCALE GENOMIC DNA]</scope>
    <source>
        <strain evidence="2">pt0022</strain>
    </source>
</reference>
<reference evidence="3" key="3">
    <citation type="submission" date="2024-02" db="UniProtKB">
        <authorList>
            <consortium name="WormBaseParasite"/>
        </authorList>
    </citation>
    <scope>IDENTIFICATION</scope>
    <source>
        <strain evidence="3">pt0022</strain>
    </source>
</reference>
<evidence type="ECO:0000313" key="3">
    <source>
        <dbReference type="WBParaSite" id="mrna-Wban_07197"/>
    </source>
</evidence>
<feature type="region of interest" description="Disordered" evidence="1">
    <location>
        <begin position="23"/>
        <end position="45"/>
    </location>
</feature>
<sequence length="45" mass="4997">MTAAEQMAKANMSTMIARMDKVDRKVKDGQRDDAIPANSDMIVIQ</sequence>
<dbReference type="AlphaFoldDB" id="A0AAF5PYC9"/>
<evidence type="ECO:0000313" key="2">
    <source>
        <dbReference type="Proteomes" id="UP000093561"/>
    </source>
</evidence>